<feature type="transmembrane region" description="Helical" evidence="6">
    <location>
        <begin position="346"/>
        <end position="368"/>
    </location>
</feature>
<feature type="transmembrane region" description="Helical" evidence="6">
    <location>
        <begin position="321"/>
        <end position="340"/>
    </location>
</feature>
<evidence type="ECO:0000313" key="9">
    <source>
        <dbReference type="Proteomes" id="UP000597762"/>
    </source>
</evidence>
<sequence length="542" mass="58826">MVGAGIYVTTGTVIKNLAGPSAILSYLFAGLAAMLSALCYAEFGAHVPKAGSAYSYIFVTLGEVWGFMVGWNVILEQILGTASVARAWSGSMDTLFNGAIRNGTITAVGSLGESNWHSDYPDFLAFGVCIVSFAFVATSAKVTLRFNNIITLLNVLVLAFIIIAGFCFADVKHWIDPAEGGFFPYGISGTFSGAAACFFAYIGFEGIATSAEEATNPAKSIPIASIGGVTVVTLFYVLICTSLTLVVPYSDVDISAPYPQAFATRGVYWIQYIIAIGTLFGISTSLLGSAFSLPRSVYSMASDGLLFRFLSNVNERTQTPVAAIAVFGLLSGLMAMLFEMETLVEFLSIGTLFAYTIVAFSVIVLRYMPVTKCQFKLRTEEPDAEVDEVSSESASEKHNIVRSKSHDDFGRLRQSLRNIPVLRQFDPGNAAILATTFMVCCMLGLAAIIVFGMENLSNRDWWAVTLLVFFSTCVVFFYMVIVAHEQNSAFLTFQTPLVPLLPSASMFINIILMMKLGSLTWMRLGIWMAVGMYAMFILKLVN</sequence>
<feature type="transmembrane region" description="Helical" evidence="6">
    <location>
        <begin position="269"/>
        <end position="293"/>
    </location>
</feature>
<dbReference type="Pfam" id="PF13906">
    <property type="entry name" value="AA_permease_C"/>
    <property type="match status" value="1"/>
</dbReference>
<feature type="transmembrane region" description="Helical" evidence="6">
    <location>
        <begin position="53"/>
        <end position="74"/>
    </location>
</feature>
<accession>A0A812CYY6</accession>
<dbReference type="PANTHER" id="PTHR43243:SF4">
    <property type="entry name" value="CATIONIC AMINO ACID TRANSPORTER 4"/>
    <property type="match status" value="1"/>
</dbReference>
<evidence type="ECO:0000256" key="1">
    <source>
        <dbReference type="ARBA" id="ARBA00004141"/>
    </source>
</evidence>
<feature type="transmembrane region" description="Helical" evidence="6">
    <location>
        <begin position="495"/>
        <end position="514"/>
    </location>
</feature>
<name>A0A812CYY6_ACAPH</name>
<feature type="transmembrane region" description="Helical" evidence="6">
    <location>
        <begin position="183"/>
        <end position="202"/>
    </location>
</feature>
<keyword evidence="5 6" id="KW-0472">Membrane</keyword>
<feature type="transmembrane region" description="Helical" evidence="6">
    <location>
        <begin position="23"/>
        <end position="41"/>
    </location>
</feature>
<gene>
    <name evidence="8" type="ORF">SPHA_43440</name>
</gene>
<evidence type="ECO:0000256" key="5">
    <source>
        <dbReference type="ARBA" id="ARBA00023136"/>
    </source>
</evidence>
<proteinExistence type="predicted"/>
<keyword evidence="2" id="KW-0813">Transport</keyword>
<protein>
    <submittedName>
        <fullName evidence="8">SLC7A4</fullName>
    </submittedName>
</protein>
<evidence type="ECO:0000256" key="6">
    <source>
        <dbReference type="SAM" id="Phobius"/>
    </source>
</evidence>
<dbReference type="Gene3D" id="1.20.1740.10">
    <property type="entry name" value="Amino acid/polyamine transporter I"/>
    <property type="match status" value="1"/>
</dbReference>
<dbReference type="GO" id="GO:0015171">
    <property type="term" value="F:amino acid transmembrane transporter activity"/>
    <property type="evidence" value="ECO:0007669"/>
    <property type="project" value="TreeGrafter"/>
</dbReference>
<keyword evidence="9" id="KW-1185">Reference proteome</keyword>
<comment type="subcellular location">
    <subcellularLocation>
        <location evidence="1">Membrane</location>
        <topology evidence="1">Multi-pass membrane protein</topology>
    </subcellularLocation>
</comment>
<dbReference type="Proteomes" id="UP000597762">
    <property type="component" value="Unassembled WGS sequence"/>
</dbReference>
<evidence type="ECO:0000259" key="7">
    <source>
        <dbReference type="Pfam" id="PF13906"/>
    </source>
</evidence>
<keyword evidence="3 6" id="KW-0812">Transmembrane</keyword>
<evidence type="ECO:0000313" key="8">
    <source>
        <dbReference type="EMBL" id="CAE1282384.1"/>
    </source>
</evidence>
<feature type="transmembrane region" description="Helical" evidence="6">
    <location>
        <begin position="223"/>
        <end position="249"/>
    </location>
</feature>
<evidence type="ECO:0000256" key="3">
    <source>
        <dbReference type="ARBA" id="ARBA00022692"/>
    </source>
</evidence>
<feature type="domain" description="Cationic amino acid transporter C-terminal" evidence="7">
    <location>
        <begin position="493"/>
        <end position="537"/>
    </location>
</feature>
<dbReference type="EMBL" id="CAHIKZ030002179">
    <property type="protein sequence ID" value="CAE1282384.1"/>
    <property type="molecule type" value="Genomic_DNA"/>
</dbReference>
<feature type="transmembrane region" description="Helical" evidence="6">
    <location>
        <begin position="151"/>
        <end position="171"/>
    </location>
</feature>
<dbReference type="Pfam" id="PF13520">
    <property type="entry name" value="AA_permease_2"/>
    <property type="match status" value="1"/>
</dbReference>
<evidence type="ECO:0000256" key="2">
    <source>
        <dbReference type="ARBA" id="ARBA00022448"/>
    </source>
</evidence>
<evidence type="ECO:0000256" key="4">
    <source>
        <dbReference type="ARBA" id="ARBA00022989"/>
    </source>
</evidence>
<keyword evidence="4 6" id="KW-1133">Transmembrane helix</keyword>
<reference evidence="8" key="1">
    <citation type="submission" date="2021-01" db="EMBL/GenBank/DDBJ databases">
        <authorList>
            <person name="Li R."/>
            <person name="Bekaert M."/>
        </authorList>
    </citation>
    <scope>NUCLEOTIDE SEQUENCE</scope>
    <source>
        <strain evidence="8">Farmed</strain>
    </source>
</reference>
<comment type="caution">
    <text evidence="8">The sequence shown here is derived from an EMBL/GenBank/DDBJ whole genome shotgun (WGS) entry which is preliminary data.</text>
</comment>
<feature type="transmembrane region" description="Helical" evidence="6">
    <location>
        <begin position="123"/>
        <end position="144"/>
    </location>
</feature>
<dbReference type="InterPro" id="IPR002293">
    <property type="entry name" value="AA/rel_permease1"/>
</dbReference>
<feature type="transmembrane region" description="Helical" evidence="6">
    <location>
        <begin position="430"/>
        <end position="449"/>
    </location>
</feature>
<dbReference type="OrthoDB" id="3900342at2759"/>
<dbReference type="PANTHER" id="PTHR43243">
    <property type="entry name" value="INNER MEMBRANE TRANSPORTER YGJI-RELATED"/>
    <property type="match status" value="1"/>
</dbReference>
<dbReference type="AlphaFoldDB" id="A0A812CYY6"/>
<feature type="transmembrane region" description="Helical" evidence="6">
    <location>
        <begin position="520"/>
        <end position="541"/>
    </location>
</feature>
<dbReference type="InterPro" id="IPR029485">
    <property type="entry name" value="CAT_C"/>
</dbReference>
<organism evidence="8 9">
    <name type="scientific">Acanthosepion pharaonis</name>
    <name type="common">Pharaoh cuttlefish</name>
    <name type="synonym">Sepia pharaonis</name>
    <dbReference type="NCBI Taxonomy" id="158019"/>
    <lineage>
        <taxon>Eukaryota</taxon>
        <taxon>Metazoa</taxon>
        <taxon>Spiralia</taxon>
        <taxon>Lophotrochozoa</taxon>
        <taxon>Mollusca</taxon>
        <taxon>Cephalopoda</taxon>
        <taxon>Coleoidea</taxon>
        <taxon>Decapodiformes</taxon>
        <taxon>Sepiida</taxon>
        <taxon>Sepiina</taxon>
        <taxon>Sepiidae</taxon>
        <taxon>Acanthosepion</taxon>
    </lineage>
</organism>
<feature type="transmembrane region" description="Helical" evidence="6">
    <location>
        <begin position="461"/>
        <end position="483"/>
    </location>
</feature>
<dbReference type="GO" id="GO:0005886">
    <property type="term" value="C:plasma membrane"/>
    <property type="evidence" value="ECO:0007669"/>
    <property type="project" value="TreeGrafter"/>
</dbReference>